<protein>
    <submittedName>
        <fullName evidence="3">Gp43</fullName>
    </submittedName>
</protein>
<sequence length="130" mass="13902">MLSRRLSRARRRPYVSRTTALGIWLVAMPLGAVIAAAPAHACTDSDDVNTLCSNEQLFVDDLAAVGIVPTDTPRRMVNRGQLVCGQLASNIPRSVVVQKVYGSAAMRLNQAEAIVAAAQQHLCPFTLGTS</sequence>
<keyword evidence="1" id="KW-0732">Signal</keyword>
<reference evidence="4" key="2">
    <citation type="submission" date="2016-02" db="EMBL/GenBank/DDBJ databases">
        <title>Draft genome sequence of five rapidly growing Mycobacterium species.</title>
        <authorList>
            <person name="Katahira K."/>
            <person name="Gotou Y."/>
            <person name="Iida K."/>
            <person name="Ogura Y."/>
            <person name="Hayashi T."/>
        </authorList>
    </citation>
    <scope>NUCLEOTIDE SEQUENCE [LARGE SCALE GENOMIC DNA]</scope>
    <source>
        <strain evidence="4">JCM6368</strain>
    </source>
</reference>
<comment type="caution">
    <text evidence="3">The sequence shown here is derived from an EMBL/GenBank/DDBJ whole genome shotgun (WGS) entry which is preliminary data.</text>
</comment>
<dbReference type="RefSeq" id="WP_081104773.1">
    <property type="nucleotide sequence ID" value="NZ_BCSZ01000035.1"/>
</dbReference>
<accession>A0A100WSP9</accession>
<dbReference type="InterPro" id="IPR007969">
    <property type="entry name" value="DUF732"/>
</dbReference>
<dbReference type="Proteomes" id="UP000069705">
    <property type="component" value="Unassembled WGS sequence"/>
</dbReference>
<feature type="domain" description="DUF732" evidence="2">
    <location>
        <begin position="55"/>
        <end position="124"/>
    </location>
</feature>
<organism evidence="3 4">
    <name type="scientific">Mycolicibacterium fortuitum subsp. acetamidolyticum</name>
    <dbReference type="NCBI Taxonomy" id="144550"/>
    <lineage>
        <taxon>Bacteria</taxon>
        <taxon>Bacillati</taxon>
        <taxon>Actinomycetota</taxon>
        <taxon>Actinomycetes</taxon>
        <taxon>Mycobacteriales</taxon>
        <taxon>Mycobacteriaceae</taxon>
        <taxon>Mycolicibacterium</taxon>
    </lineage>
</organism>
<evidence type="ECO:0000313" key="4">
    <source>
        <dbReference type="Proteomes" id="UP000069705"/>
    </source>
</evidence>
<dbReference type="AlphaFoldDB" id="A0A100WSP9"/>
<evidence type="ECO:0000313" key="3">
    <source>
        <dbReference type="EMBL" id="GAT03823.1"/>
    </source>
</evidence>
<name>A0A100WSP9_MYCFO</name>
<feature type="signal peptide" evidence="1">
    <location>
        <begin position="1"/>
        <end position="41"/>
    </location>
</feature>
<evidence type="ECO:0000256" key="1">
    <source>
        <dbReference type="SAM" id="SignalP"/>
    </source>
</evidence>
<reference evidence="3 4" key="1">
    <citation type="journal article" date="2016" name="Genome Announc.">
        <title>Draft Genome Sequences of Five Rapidly Growing Mycobacterium Species, M. thermoresistibile, M. fortuitum subsp. acetamidolyticum, M. canariasense, M. brisbanense, and M. novocastrense.</title>
        <authorList>
            <person name="Katahira K."/>
            <person name="Ogura Y."/>
            <person name="Gotoh Y."/>
            <person name="Hayashi T."/>
        </authorList>
    </citation>
    <scope>NUCLEOTIDE SEQUENCE [LARGE SCALE GENOMIC DNA]</scope>
    <source>
        <strain evidence="3 4">JCM6368</strain>
    </source>
</reference>
<dbReference type="Pfam" id="PF05305">
    <property type="entry name" value="DUF732"/>
    <property type="match status" value="1"/>
</dbReference>
<feature type="chain" id="PRO_5007090444" evidence="1">
    <location>
        <begin position="42"/>
        <end position="130"/>
    </location>
</feature>
<gene>
    <name evidence="3" type="ORF">RMCFA_3935</name>
</gene>
<dbReference type="EMBL" id="BCSZ01000035">
    <property type="protein sequence ID" value="GAT03823.1"/>
    <property type="molecule type" value="Genomic_DNA"/>
</dbReference>
<proteinExistence type="predicted"/>
<evidence type="ECO:0000259" key="2">
    <source>
        <dbReference type="Pfam" id="PF05305"/>
    </source>
</evidence>